<evidence type="ECO:0000256" key="5">
    <source>
        <dbReference type="ARBA" id="ARBA00022777"/>
    </source>
</evidence>
<name>A0A410QDF5_9FIRM</name>
<protein>
    <recommendedName>
        <fullName evidence="2">non-specific protein-tyrosine kinase</fullName>
        <ecNumber evidence="2">2.7.10.2</ecNumber>
    </recommendedName>
</protein>
<dbReference type="SUPFAM" id="SSF52540">
    <property type="entry name" value="P-loop containing nucleoside triphosphate hydrolases"/>
    <property type="match status" value="1"/>
</dbReference>
<dbReference type="Gene3D" id="3.40.50.300">
    <property type="entry name" value="P-loop containing nucleotide triphosphate hydrolases"/>
    <property type="match status" value="1"/>
</dbReference>
<feature type="domain" description="AAA" evidence="9">
    <location>
        <begin position="37"/>
        <end position="196"/>
    </location>
</feature>
<dbReference type="GO" id="GO:0005524">
    <property type="term" value="F:ATP binding"/>
    <property type="evidence" value="ECO:0007669"/>
    <property type="project" value="UniProtKB-KW"/>
</dbReference>
<dbReference type="GO" id="GO:0042802">
    <property type="term" value="F:identical protein binding"/>
    <property type="evidence" value="ECO:0007669"/>
    <property type="project" value="UniProtKB-ARBA"/>
</dbReference>
<evidence type="ECO:0000256" key="7">
    <source>
        <dbReference type="ARBA" id="ARBA00023137"/>
    </source>
</evidence>
<dbReference type="OrthoDB" id="9794577at2"/>
<proteinExistence type="inferred from homology"/>
<keyword evidence="4" id="KW-0547">Nucleotide-binding</keyword>
<keyword evidence="7" id="KW-0829">Tyrosine-protein kinase</keyword>
<evidence type="ECO:0000313" key="11">
    <source>
        <dbReference type="Proteomes" id="UP000287969"/>
    </source>
</evidence>
<evidence type="ECO:0000256" key="8">
    <source>
        <dbReference type="ARBA" id="ARBA00051245"/>
    </source>
</evidence>
<keyword evidence="11" id="KW-1185">Reference proteome</keyword>
<keyword evidence="3 10" id="KW-0808">Transferase</keyword>
<evidence type="ECO:0000256" key="2">
    <source>
        <dbReference type="ARBA" id="ARBA00011903"/>
    </source>
</evidence>
<comment type="similarity">
    <text evidence="1">Belongs to the CpsD/CapB family.</text>
</comment>
<dbReference type="NCBIfam" id="TIGR01007">
    <property type="entry name" value="eps_fam"/>
    <property type="match status" value="1"/>
</dbReference>
<dbReference type="InterPro" id="IPR025669">
    <property type="entry name" value="AAA_dom"/>
</dbReference>
<keyword evidence="5 10" id="KW-0418">Kinase</keyword>
<dbReference type="AlphaFoldDB" id="A0A410QDF5"/>
<dbReference type="PANTHER" id="PTHR32309">
    <property type="entry name" value="TYROSINE-PROTEIN KINASE"/>
    <property type="match status" value="1"/>
</dbReference>
<dbReference type="Pfam" id="PF13614">
    <property type="entry name" value="AAA_31"/>
    <property type="match status" value="1"/>
</dbReference>
<evidence type="ECO:0000256" key="3">
    <source>
        <dbReference type="ARBA" id="ARBA00022679"/>
    </source>
</evidence>
<dbReference type="CDD" id="cd05387">
    <property type="entry name" value="BY-kinase"/>
    <property type="match status" value="1"/>
</dbReference>
<dbReference type="EMBL" id="CP035282">
    <property type="protein sequence ID" value="QAT62021.1"/>
    <property type="molecule type" value="Genomic_DNA"/>
</dbReference>
<reference evidence="11" key="1">
    <citation type="submission" date="2019-01" db="EMBL/GenBank/DDBJ databases">
        <title>Draft genomes of a novel of Sporanaerobacter strains.</title>
        <authorList>
            <person name="Ma S."/>
        </authorList>
    </citation>
    <scope>NUCLEOTIDE SEQUENCE [LARGE SCALE GENOMIC DNA]</scope>
    <source>
        <strain evidence="11">NJN-17</strain>
    </source>
</reference>
<organism evidence="10 11">
    <name type="scientific">Acidilutibacter cellobiosedens</name>
    <dbReference type="NCBI Taxonomy" id="2507161"/>
    <lineage>
        <taxon>Bacteria</taxon>
        <taxon>Bacillati</taxon>
        <taxon>Bacillota</taxon>
        <taxon>Tissierellia</taxon>
        <taxon>Tissierellales</taxon>
        <taxon>Acidilutibacteraceae</taxon>
        <taxon>Acidilutibacter</taxon>
    </lineage>
</organism>
<evidence type="ECO:0000259" key="9">
    <source>
        <dbReference type="Pfam" id="PF13614"/>
    </source>
</evidence>
<evidence type="ECO:0000256" key="6">
    <source>
        <dbReference type="ARBA" id="ARBA00022840"/>
    </source>
</evidence>
<evidence type="ECO:0000256" key="1">
    <source>
        <dbReference type="ARBA" id="ARBA00007316"/>
    </source>
</evidence>
<dbReference type="GO" id="GO:0005886">
    <property type="term" value="C:plasma membrane"/>
    <property type="evidence" value="ECO:0007669"/>
    <property type="project" value="UniProtKB-ARBA"/>
</dbReference>
<gene>
    <name evidence="10" type="ORF">EQM13_10695</name>
</gene>
<dbReference type="Proteomes" id="UP000287969">
    <property type="component" value="Chromosome"/>
</dbReference>
<dbReference type="InterPro" id="IPR050445">
    <property type="entry name" value="Bact_polysacc_biosynth/exp"/>
</dbReference>
<accession>A0A410QDF5</accession>
<dbReference type="InterPro" id="IPR005702">
    <property type="entry name" value="Wzc-like_C"/>
</dbReference>
<dbReference type="GO" id="GO:0004715">
    <property type="term" value="F:non-membrane spanning protein tyrosine kinase activity"/>
    <property type="evidence" value="ECO:0007669"/>
    <property type="project" value="UniProtKB-EC"/>
</dbReference>
<dbReference type="EC" id="2.7.10.2" evidence="2"/>
<dbReference type="KEGG" id="spoa:EQM13_10695"/>
<evidence type="ECO:0000313" key="10">
    <source>
        <dbReference type="EMBL" id="QAT62021.1"/>
    </source>
</evidence>
<dbReference type="PANTHER" id="PTHR32309:SF13">
    <property type="entry name" value="FERRIC ENTEROBACTIN TRANSPORT PROTEIN FEPE"/>
    <property type="match status" value="1"/>
</dbReference>
<sequence>MARSKIITYENPKSPTAEAYRTLRTNIQFSSIDKTIKSIVVTSFGPGEGKSTVTVNTAVTMAQAEKKVLLIDCDLRKPKVHTFFRIHNGEGLTNIIAGNLDYNEAIKTTEIVSGLDIITSGPIPPNPAELIGSQKMKNFLNRVKEDYDIVLVDASPVGMVTDAAILSSIVDGTIFVCAVGETDVEGAKSTKALLNKVNANILGVVLNKVPIKERGGYYRYQYYRYSYYNDDSGRKGKRVKKRRKNND</sequence>
<dbReference type="RefSeq" id="WP_071139194.1">
    <property type="nucleotide sequence ID" value="NZ_CP035282.1"/>
</dbReference>
<keyword evidence="6" id="KW-0067">ATP-binding</keyword>
<dbReference type="FunFam" id="3.40.50.300:FF:000527">
    <property type="entry name" value="Tyrosine-protein kinase etk"/>
    <property type="match status" value="1"/>
</dbReference>
<comment type="catalytic activity">
    <reaction evidence="8">
        <text>L-tyrosyl-[protein] + ATP = O-phospho-L-tyrosyl-[protein] + ADP + H(+)</text>
        <dbReference type="Rhea" id="RHEA:10596"/>
        <dbReference type="Rhea" id="RHEA-COMP:10136"/>
        <dbReference type="Rhea" id="RHEA-COMP:20101"/>
        <dbReference type="ChEBI" id="CHEBI:15378"/>
        <dbReference type="ChEBI" id="CHEBI:30616"/>
        <dbReference type="ChEBI" id="CHEBI:46858"/>
        <dbReference type="ChEBI" id="CHEBI:61978"/>
        <dbReference type="ChEBI" id="CHEBI:456216"/>
        <dbReference type="EC" id="2.7.10.2"/>
    </reaction>
</comment>
<dbReference type="InterPro" id="IPR027417">
    <property type="entry name" value="P-loop_NTPase"/>
</dbReference>
<evidence type="ECO:0000256" key="4">
    <source>
        <dbReference type="ARBA" id="ARBA00022741"/>
    </source>
</evidence>